<accession>A0A377QAF8</accession>
<dbReference type="Proteomes" id="UP000255108">
    <property type="component" value="Unassembled WGS sequence"/>
</dbReference>
<dbReference type="SUPFAM" id="SSF53850">
    <property type="entry name" value="Periplasmic binding protein-like II"/>
    <property type="match status" value="1"/>
</dbReference>
<dbReference type="PANTHER" id="PTHR30222:SF17">
    <property type="entry name" value="SPERMIDINE_PUTRESCINE-BINDING PERIPLASMIC PROTEIN"/>
    <property type="match status" value="1"/>
</dbReference>
<dbReference type="GO" id="GO:0019808">
    <property type="term" value="F:polyamine binding"/>
    <property type="evidence" value="ECO:0007669"/>
    <property type="project" value="InterPro"/>
</dbReference>
<dbReference type="PRINTS" id="PR00909">
    <property type="entry name" value="SPERMDNBNDNG"/>
</dbReference>
<dbReference type="OrthoDB" id="9769319at2"/>
<sequence length="352" mass="39714">MWKWLFLGFLLHVSWANATDKLSIYVWSNSMPASTIKAFEARCHCRVEQSYYGDNEELLAKLAAGARGYDLIFPSTFVLPALIGPNKLMALDKSKLPHSKDILPAFLRVPYDSNNAYHQPFMIGVTLLGYNAEKLKEVGVDPRSWAAIFDPEQLKKIKNKVTVLDSSRELFAAALMYLGKDPNSGKQEDLAAASEVIRKAKPYWAAFNNDSYSRQLASGNIWLAMGNSSDLFQASREVKDTKRKFHLEFTAQKEGNEWWMDTVTMMRDAPRPDLAHQFIDFLLEGKTAAAQAKASGGISPVSTAAPFLDPELSQHPVLNPKPQDFSKWTLLRAYDAKERRLLSRYWTGIKVQ</sequence>
<evidence type="ECO:0000313" key="6">
    <source>
        <dbReference type="EMBL" id="STQ91695.1"/>
    </source>
</evidence>
<dbReference type="RefSeq" id="WP_115227876.1">
    <property type="nucleotide sequence ID" value="NZ_CAWOLO010000024.1"/>
</dbReference>
<reference evidence="6 8" key="1">
    <citation type="submission" date="2018-06" db="EMBL/GenBank/DDBJ databases">
        <authorList>
            <consortium name="Pathogen Informatics"/>
            <person name="Doyle S."/>
        </authorList>
    </citation>
    <scope>NUCLEOTIDE SEQUENCE [LARGE SCALE GENOMIC DNA]</scope>
    <source>
        <strain evidence="6 8">NCTC11159</strain>
    </source>
</reference>
<keyword evidence="4 5" id="KW-0574">Periplasm</keyword>
<dbReference type="EMBL" id="SMBT01000024">
    <property type="protein sequence ID" value="TCU81267.1"/>
    <property type="molecule type" value="Genomic_DNA"/>
</dbReference>
<proteinExistence type="inferred from homology"/>
<keyword evidence="3" id="KW-0732">Signal</keyword>
<evidence type="ECO:0000313" key="9">
    <source>
        <dbReference type="Proteomes" id="UP000295794"/>
    </source>
</evidence>
<dbReference type="PIRSF" id="PIRSF019574">
    <property type="entry name" value="Periplasmic_polyamine_BP"/>
    <property type="match status" value="1"/>
</dbReference>
<evidence type="ECO:0000313" key="8">
    <source>
        <dbReference type="Proteomes" id="UP000255108"/>
    </source>
</evidence>
<reference evidence="7 9" key="2">
    <citation type="submission" date="2019-03" db="EMBL/GenBank/DDBJ databases">
        <title>Genomic Encyclopedia of Type Strains, Phase IV (KMG-IV): sequencing the most valuable type-strain genomes for metagenomic binning, comparative biology and taxonomic classification.</title>
        <authorList>
            <person name="Goeker M."/>
        </authorList>
    </citation>
    <scope>NUCLEOTIDE SEQUENCE [LARGE SCALE GENOMIC DNA]</scope>
    <source>
        <strain evidence="7 9">DSM 3764</strain>
    </source>
</reference>
<name>A0A377QAF8_9NEIS</name>
<dbReference type="CDD" id="cd13590">
    <property type="entry name" value="PBP2_PotD_PotF_like"/>
    <property type="match status" value="1"/>
</dbReference>
<organism evidence="6 8">
    <name type="scientific">Iodobacter fluviatilis</name>
    <dbReference type="NCBI Taxonomy" id="537"/>
    <lineage>
        <taxon>Bacteria</taxon>
        <taxon>Pseudomonadati</taxon>
        <taxon>Pseudomonadota</taxon>
        <taxon>Betaproteobacteria</taxon>
        <taxon>Neisseriales</taxon>
        <taxon>Chitinibacteraceae</taxon>
        <taxon>Iodobacter</taxon>
    </lineage>
</organism>
<evidence type="ECO:0000256" key="5">
    <source>
        <dbReference type="PIRNR" id="PIRNR019574"/>
    </source>
</evidence>
<dbReference type="EMBL" id="UGHR01000001">
    <property type="protein sequence ID" value="STQ91695.1"/>
    <property type="molecule type" value="Genomic_DNA"/>
</dbReference>
<dbReference type="PANTHER" id="PTHR30222">
    <property type="entry name" value="SPERMIDINE/PUTRESCINE-BINDING PERIPLASMIC PROTEIN"/>
    <property type="match status" value="1"/>
</dbReference>
<dbReference type="Gene3D" id="3.40.190.10">
    <property type="entry name" value="Periplasmic binding protein-like II"/>
    <property type="match status" value="2"/>
</dbReference>
<comment type="subcellular location">
    <subcellularLocation>
        <location evidence="1 5">Periplasm</location>
    </subcellularLocation>
</comment>
<comment type="similarity">
    <text evidence="5">Belongs to the bacterial solute-binding protein PotD/PotF family.</text>
</comment>
<evidence type="ECO:0000256" key="2">
    <source>
        <dbReference type="ARBA" id="ARBA00022448"/>
    </source>
</evidence>
<evidence type="ECO:0000313" key="7">
    <source>
        <dbReference type="EMBL" id="TCU81267.1"/>
    </source>
</evidence>
<evidence type="ECO:0000256" key="3">
    <source>
        <dbReference type="ARBA" id="ARBA00022729"/>
    </source>
</evidence>
<dbReference type="GO" id="GO:0042597">
    <property type="term" value="C:periplasmic space"/>
    <property type="evidence" value="ECO:0007669"/>
    <property type="project" value="UniProtKB-SubCell"/>
</dbReference>
<gene>
    <name evidence="6" type="primary">potF_3</name>
    <name evidence="7" type="ORF">EV682_12420</name>
    <name evidence="6" type="ORF">NCTC11159_02772</name>
</gene>
<dbReference type="InterPro" id="IPR001188">
    <property type="entry name" value="Sperm_putr-bd"/>
</dbReference>
<dbReference type="GO" id="GO:0015846">
    <property type="term" value="P:polyamine transport"/>
    <property type="evidence" value="ECO:0007669"/>
    <property type="project" value="InterPro"/>
</dbReference>
<dbReference type="Proteomes" id="UP000295794">
    <property type="component" value="Unassembled WGS sequence"/>
</dbReference>
<keyword evidence="9" id="KW-1185">Reference proteome</keyword>
<evidence type="ECO:0000256" key="1">
    <source>
        <dbReference type="ARBA" id="ARBA00004418"/>
    </source>
</evidence>
<evidence type="ECO:0000256" key="4">
    <source>
        <dbReference type="ARBA" id="ARBA00022764"/>
    </source>
</evidence>
<comment type="function">
    <text evidence="5">Required for the activity of the bacterial periplasmic transport system of putrescine.</text>
</comment>
<dbReference type="AlphaFoldDB" id="A0A377QAF8"/>
<dbReference type="InterPro" id="IPR006059">
    <property type="entry name" value="SBP"/>
</dbReference>
<protein>
    <recommendedName>
        <fullName evidence="5">Putrescine-binding periplasmic protein</fullName>
    </recommendedName>
</protein>
<dbReference type="Pfam" id="PF13416">
    <property type="entry name" value="SBP_bac_8"/>
    <property type="match status" value="1"/>
</dbReference>
<keyword evidence="2 5" id="KW-0813">Transport</keyword>